<dbReference type="HOGENOM" id="CLU_158623_0_0_6"/>
<dbReference type="eggNOG" id="ENOG5032Z29">
    <property type="taxonomic scope" value="Bacteria"/>
</dbReference>
<reference evidence="1 2" key="2">
    <citation type="journal article" date="2012" name="J. Bacteriol.">
        <title>Complete Genome Sequence of Rahnella sp. Strain Y9602, a Gammaproteobacterium Isolate from Metal- and Radionuclide-Contaminated Soil.</title>
        <authorList>
            <person name="Martinez R.J."/>
            <person name="Bruce D."/>
            <person name="Detter C."/>
            <person name="Goodwin L.A."/>
            <person name="Han J."/>
            <person name="Han C.S."/>
            <person name="Held B."/>
            <person name="Land M.L."/>
            <person name="Mikhailova N."/>
            <person name="Nolan M."/>
            <person name="Pennacchio L."/>
            <person name="Pitluck S."/>
            <person name="Tapia R."/>
            <person name="Woyke T."/>
            <person name="Sobecky P.A."/>
        </authorList>
    </citation>
    <scope>NUCLEOTIDE SEQUENCE [LARGE SCALE GENOMIC DNA]</scope>
    <source>
        <strain evidence="1 2">Y9602</strain>
    </source>
</reference>
<dbReference type="InterPro" id="IPR019697">
    <property type="entry name" value="Phage_HP1_Orf28"/>
</dbReference>
<dbReference type="Proteomes" id="UP000007257">
    <property type="component" value="Chromosome"/>
</dbReference>
<dbReference type="AlphaFoldDB" id="A0A0H3FGU0"/>
<organism evidence="1 2">
    <name type="scientific">Rahnella sp. (strain Y9602)</name>
    <dbReference type="NCBI Taxonomy" id="2703885"/>
    <lineage>
        <taxon>Bacteria</taxon>
        <taxon>Pseudomonadati</taxon>
        <taxon>Pseudomonadota</taxon>
        <taxon>Gammaproteobacteria</taxon>
        <taxon>Enterobacterales</taxon>
        <taxon>Yersiniaceae</taxon>
        <taxon>Rahnella</taxon>
    </lineage>
</organism>
<evidence type="ECO:0000313" key="1">
    <source>
        <dbReference type="EMBL" id="ADW74132.1"/>
    </source>
</evidence>
<dbReference type="OrthoDB" id="6893744at2"/>
<sequence length="110" mass="12139">MTDLLYVDLLITGRDFTLNTGNEPGLCNNRISIAQDIVHAIIESGLTTLLVAERSPTLRADVITQMVLLIESDERIIPGTVNITEESAKRLWATAETYDFGKIDAGVNYE</sequence>
<accession>A0A0H3FGU0</accession>
<dbReference type="KEGG" id="rah:Rahaq_2525"/>
<evidence type="ECO:0000313" key="2">
    <source>
        <dbReference type="Proteomes" id="UP000007257"/>
    </source>
</evidence>
<dbReference type="RefSeq" id="WP_013575832.1">
    <property type="nucleotide sequence ID" value="NC_015061.1"/>
</dbReference>
<protein>
    <recommendedName>
        <fullName evidence="3">Phage protein</fullName>
    </recommendedName>
</protein>
<reference evidence="2" key="1">
    <citation type="submission" date="2011-01" db="EMBL/GenBank/DDBJ databases">
        <title>Complete sequence of chromosome of Rahnella sp. Y9602.</title>
        <authorList>
            <consortium name="US DOE Joint Genome Institute"/>
            <person name="Lucas S."/>
            <person name="Copeland A."/>
            <person name="Lapidus A."/>
            <person name="Cheng J.-F."/>
            <person name="Goodwin L."/>
            <person name="Pitluck S."/>
            <person name="Lu M."/>
            <person name="Detter J.C."/>
            <person name="Han C."/>
            <person name="Tapia R."/>
            <person name="Land M."/>
            <person name="Hauser L."/>
            <person name="Kyrpides N."/>
            <person name="Ivanova N."/>
            <person name="Ovchinnikova G."/>
            <person name="Pagani I."/>
            <person name="Sobecky P.A."/>
            <person name="Martinez R.J."/>
            <person name="Woyke T."/>
        </authorList>
    </citation>
    <scope>NUCLEOTIDE SEQUENCE [LARGE SCALE GENOMIC DNA]</scope>
    <source>
        <strain evidence="2">Y9602</strain>
    </source>
</reference>
<dbReference type="EMBL" id="CP002505">
    <property type="protein sequence ID" value="ADW74132.1"/>
    <property type="molecule type" value="Genomic_DNA"/>
</dbReference>
<dbReference type="Pfam" id="PF10761">
    <property type="entry name" value="DUF2590"/>
    <property type="match status" value="1"/>
</dbReference>
<gene>
    <name evidence="1" type="ordered locus">Rahaq_2525</name>
</gene>
<proteinExistence type="predicted"/>
<name>A0A0H3FGU0_RAHSY</name>
<evidence type="ECO:0008006" key="3">
    <source>
        <dbReference type="Google" id="ProtNLM"/>
    </source>
</evidence>